<organism evidence="1 2">
    <name type="scientific">Tanacetum coccineum</name>
    <dbReference type="NCBI Taxonomy" id="301880"/>
    <lineage>
        <taxon>Eukaryota</taxon>
        <taxon>Viridiplantae</taxon>
        <taxon>Streptophyta</taxon>
        <taxon>Embryophyta</taxon>
        <taxon>Tracheophyta</taxon>
        <taxon>Spermatophyta</taxon>
        <taxon>Magnoliopsida</taxon>
        <taxon>eudicotyledons</taxon>
        <taxon>Gunneridae</taxon>
        <taxon>Pentapetalae</taxon>
        <taxon>asterids</taxon>
        <taxon>campanulids</taxon>
        <taxon>Asterales</taxon>
        <taxon>Asteraceae</taxon>
        <taxon>Asteroideae</taxon>
        <taxon>Anthemideae</taxon>
        <taxon>Anthemidinae</taxon>
        <taxon>Tanacetum</taxon>
    </lineage>
</organism>
<evidence type="ECO:0000313" key="1">
    <source>
        <dbReference type="EMBL" id="GJS50202.1"/>
    </source>
</evidence>
<protein>
    <submittedName>
        <fullName evidence="1">Uncharacterized protein</fullName>
    </submittedName>
</protein>
<dbReference type="EMBL" id="BQNB010008498">
    <property type="protein sequence ID" value="GJS50202.1"/>
    <property type="molecule type" value="Genomic_DNA"/>
</dbReference>
<evidence type="ECO:0000313" key="2">
    <source>
        <dbReference type="Proteomes" id="UP001151760"/>
    </source>
</evidence>
<dbReference type="Proteomes" id="UP001151760">
    <property type="component" value="Unassembled WGS sequence"/>
</dbReference>
<gene>
    <name evidence="1" type="ORF">Tco_0600323</name>
</gene>
<reference evidence="1" key="1">
    <citation type="journal article" date="2022" name="Int. J. Mol. Sci.">
        <title>Draft Genome of Tanacetum Coccineum: Genomic Comparison of Closely Related Tanacetum-Family Plants.</title>
        <authorList>
            <person name="Yamashiro T."/>
            <person name="Shiraishi A."/>
            <person name="Nakayama K."/>
            <person name="Satake H."/>
        </authorList>
    </citation>
    <scope>NUCLEOTIDE SEQUENCE</scope>
</reference>
<comment type="caution">
    <text evidence="1">The sequence shown here is derived from an EMBL/GenBank/DDBJ whole genome shotgun (WGS) entry which is preliminary data.</text>
</comment>
<accession>A0ABQ4WBJ5</accession>
<proteinExistence type="predicted"/>
<sequence length="143" mass="15928">MHLFNLPREITNFSIRIFPRVEFPSHDPVVHHSGHDIKRRVEVNVGFFDMHVSNIAWDLKVSSSLVGNMSKYSTVGPSIVVPSPSLGLSFLGSSSSYMISMNITSPSSSLEQINFILEDWGTNPSDSSIEFSFRTCSVMMEAN</sequence>
<name>A0ABQ4WBJ5_9ASTR</name>
<keyword evidence="2" id="KW-1185">Reference proteome</keyword>
<reference evidence="1" key="2">
    <citation type="submission" date="2022-01" db="EMBL/GenBank/DDBJ databases">
        <authorList>
            <person name="Yamashiro T."/>
            <person name="Shiraishi A."/>
            <person name="Satake H."/>
            <person name="Nakayama K."/>
        </authorList>
    </citation>
    <scope>NUCLEOTIDE SEQUENCE</scope>
</reference>